<keyword evidence="3" id="KW-0804">Transcription</keyword>
<evidence type="ECO:0000256" key="2">
    <source>
        <dbReference type="ARBA" id="ARBA00023125"/>
    </source>
</evidence>
<dbReference type="PRINTS" id="PR00455">
    <property type="entry name" value="HTHTETR"/>
</dbReference>
<dbReference type="InterPro" id="IPR036271">
    <property type="entry name" value="Tet_transcr_reg_TetR-rel_C_sf"/>
</dbReference>
<dbReference type="Pfam" id="PF17940">
    <property type="entry name" value="TetR_C_31"/>
    <property type="match status" value="1"/>
</dbReference>
<dbReference type="Gene3D" id="1.10.357.10">
    <property type="entry name" value="Tetracycline Repressor, domain 2"/>
    <property type="match status" value="1"/>
</dbReference>
<comment type="caution">
    <text evidence="6">The sequence shown here is derived from an EMBL/GenBank/DDBJ whole genome shotgun (WGS) entry which is preliminary data.</text>
</comment>
<dbReference type="InterPro" id="IPR050109">
    <property type="entry name" value="HTH-type_TetR-like_transc_reg"/>
</dbReference>
<sequence>MDGRRGRRVSVARGGVPTVTRPAKLVKWIIWAPGTIATVTRQTGGRTRPHGTGREALLEAAVRVVARQGLRQLTYRSVAKEAGVNHGLVTHYFGSIDELTAQALRRSLDSSVPSVTPEPGSGRLDLLADGLADFVAEEPETQAFQYELALESRRRAELAPQVRALYDSYRAAIRTELAAAGLDDEDLAALVFAALDGLVFQQICGVNAVPTERVLDALRQVLTRLRPDAG</sequence>
<proteinExistence type="predicted"/>
<keyword evidence="1" id="KW-0805">Transcription regulation</keyword>
<organism evidence="6 7">
    <name type="scientific">Amycolatopsis deserti</name>
    <dbReference type="NCBI Taxonomy" id="185696"/>
    <lineage>
        <taxon>Bacteria</taxon>
        <taxon>Bacillati</taxon>
        <taxon>Actinomycetota</taxon>
        <taxon>Actinomycetes</taxon>
        <taxon>Pseudonocardiales</taxon>
        <taxon>Pseudonocardiaceae</taxon>
        <taxon>Amycolatopsis</taxon>
    </lineage>
</organism>
<keyword evidence="2 4" id="KW-0238">DNA-binding</keyword>
<reference evidence="7" key="1">
    <citation type="journal article" date="2019" name="Int. J. Syst. Evol. Microbiol.">
        <title>The Global Catalogue of Microorganisms (GCM) 10K type strain sequencing project: providing services to taxonomists for standard genome sequencing and annotation.</title>
        <authorList>
            <consortium name="The Broad Institute Genomics Platform"/>
            <consortium name="The Broad Institute Genome Sequencing Center for Infectious Disease"/>
            <person name="Wu L."/>
            <person name="Ma J."/>
        </authorList>
    </citation>
    <scope>NUCLEOTIDE SEQUENCE [LARGE SCALE GENOMIC DNA]</scope>
    <source>
        <strain evidence="7">CGMCC 4.7677</strain>
    </source>
</reference>
<dbReference type="PROSITE" id="PS50977">
    <property type="entry name" value="HTH_TETR_2"/>
    <property type="match status" value="1"/>
</dbReference>
<evidence type="ECO:0000313" key="6">
    <source>
        <dbReference type="EMBL" id="GHE78778.1"/>
    </source>
</evidence>
<dbReference type="Proteomes" id="UP000605897">
    <property type="component" value="Unassembled WGS sequence"/>
</dbReference>
<dbReference type="EMBL" id="BNAU01000001">
    <property type="protein sequence ID" value="GHE78778.1"/>
    <property type="molecule type" value="Genomic_DNA"/>
</dbReference>
<keyword evidence="7" id="KW-1185">Reference proteome</keyword>
<name>A0ABQ3IFT3_9PSEU</name>
<evidence type="ECO:0000256" key="4">
    <source>
        <dbReference type="PROSITE-ProRule" id="PRU00335"/>
    </source>
</evidence>
<dbReference type="InterPro" id="IPR009057">
    <property type="entry name" value="Homeodomain-like_sf"/>
</dbReference>
<gene>
    <name evidence="6" type="ORF">GCM10017786_05620</name>
</gene>
<dbReference type="PANTHER" id="PTHR30055:SF234">
    <property type="entry name" value="HTH-TYPE TRANSCRIPTIONAL REGULATOR BETI"/>
    <property type="match status" value="1"/>
</dbReference>
<protein>
    <recommendedName>
        <fullName evidence="5">HTH tetR-type domain-containing protein</fullName>
    </recommendedName>
</protein>
<dbReference type="PANTHER" id="PTHR30055">
    <property type="entry name" value="HTH-TYPE TRANSCRIPTIONAL REGULATOR RUTR"/>
    <property type="match status" value="1"/>
</dbReference>
<accession>A0ABQ3IFT3</accession>
<dbReference type="SUPFAM" id="SSF46689">
    <property type="entry name" value="Homeodomain-like"/>
    <property type="match status" value="1"/>
</dbReference>
<evidence type="ECO:0000256" key="1">
    <source>
        <dbReference type="ARBA" id="ARBA00023015"/>
    </source>
</evidence>
<dbReference type="SUPFAM" id="SSF48498">
    <property type="entry name" value="Tetracyclin repressor-like, C-terminal domain"/>
    <property type="match status" value="1"/>
</dbReference>
<evidence type="ECO:0000313" key="7">
    <source>
        <dbReference type="Proteomes" id="UP000605897"/>
    </source>
</evidence>
<feature type="domain" description="HTH tetR-type" evidence="5">
    <location>
        <begin position="51"/>
        <end position="111"/>
    </location>
</feature>
<feature type="DNA-binding region" description="H-T-H motif" evidence="4">
    <location>
        <begin position="74"/>
        <end position="93"/>
    </location>
</feature>
<dbReference type="Pfam" id="PF00440">
    <property type="entry name" value="TetR_N"/>
    <property type="match status" value="1"/>
</dbReference>
<dbReference type="InterPro" id="IPR001647">
    <property type="entry name" value="HTH_TetR"/>
</dbReference>
<dbReference type="InterPro" id="IPR041583">
    <property type="entry name" value="TetR_C_31"/>
</dbReference>
<evidence type="ECO:0000256" key="3">
    <source>
        <dbReference type="ARBA" id="ARBA00023163"/>
    </source>
</evidence>
<evidence type="ECO:0000259" key="5">
    <source>
        <dbReference type="PROSITE" id="PS50977"/>
    </source>
</evidence>